<proteinExistence type="predicted"/>
<protein>
    <submittedName>
        <fullName evidence="3">Uncharacterized protein</fullName>
    </submittedName>
</protein>
<feature type="region of interest" description="Disordered" evidence="2">
    <location>
        <begin position="594"/>
        <end position="616"/>
    </location>
</feature>
<feature type="region of interest" description="Disordered" evidence="2">
    <location>
        <begin position="985"/>
        <end position="1128"/>
    </location>
</feature>
<accession>A0A1Q9EN12</accession>
<feature type="compositionally biased region" description="Low complexity" evidence="2">
    <location>
        <begin position="1095"/>
        <end position="1126"/>
    </location>
</feature>
<keyword evidence="4" id="KW-1185">Reference proteome</keyword>
<feature type="compositionally biased region" description="Basic and acidic residues" evidence="2">
    <location>
        <begin position="1039"/>
        <end position="1050"/>
    </location>
</feature>
<feature type="coiled-coil region" evidence="1">
    <location>
        <begin position="205"/>
        <end position="232"/>
    </location>
</feature>
<comment type="caution">
    <text evidence="3">The sequence shown here is derived from an EMBL/GenBank/DDBJ whole genome shotgun (WGS) entry which is preliminary data.</text>
</comment>
<evidence type="ECO:0000313" key="3">
    <source>
        <dbReference type="EMBL" id="OLQ08833.1"/>
    </source>
</evidence>
<reference evidence="3 4" key="1">
    <citation type="submission" date="2016-02" db="EMBL/GenBank/DDBJ databases">
        <title>Genome analysis of coral dinoflagellate symbionts highlights evolutionary adaptations to a symbiotic lifestyle.</title>
        <authorList>
            <person name="Aranda M."/>
            <person name="Li Y."/>
            <person name="Liew Y.J."/>
            <person name="Baumgarten S."/>
            <person name="Simakov O."/>
            <person name="Wilson M."/>
            <person name="Piel J."/>
            <person name="Ashoor H."/>
            <person name="Bougouffa S."/>
            <person name="Bajic V.B."/>
            <person name="Ryu T."/>
            <person name="Ravasi T."/>
            <person name="Bayer T."/>
            <person name="Micklem G."/>
            <person name="Kim H."/>
            <person name="Bhak J."/>
            <person name="Lajeunesse T.C."/>
            <person name="Voolstra C.R."/>
        </authorList>
    </citation>
    <scope>NUCLEOTIDE SEQUENCE [LARGE SCALE GENOMIC DNA]</scope>
    <source>
        <strain evidence="3 4">CCMP2467</strain>
    </source>
</reference>
<dbReference type="AlphaFoldDB" id="A0A1Q9EN12"/>
<name>A0A1Q9EN12_SYMMI</name>
<feature type="region of interest" description="Disordered" evidence="2">
    <location>
        <begin position="663"/>
        <end position="710"/>
    </location>
</feature>
<dbReference type="Proteomes" id="UP000186817">
    <property type="component" value="Unassembled WGS sequence"/>
</dbReference>
<feature type="coiled-coil region" evidence="1">
    <location>
        <begin position="121"/>
        <end position="148"/>
    </location>
</feature>
<dbReference type="OrthoDB" id="430663at2759"/>
<feature type="compositionally biased region" description="Low complexity" evidence="2">
    <location>
        <begin position="1002"/>
        <end position="1021"/>
    </location>
</feature>
<sequence>MPKTPNATVDDLEAAKTELKALIAKVAKAGAEAQENCQPATRVQNNVDDLKEIVKQNAKQAAEAVSRLQQGGQADLETAVADVRNEVLGALAKEEEARTSGQSQLDGQIQQLDEDVRSAFADELTSLCAKIEEEFASLRQDLTQLIETKTKEVSEKASNIETQLTAQLSEFRQEAANKDAEICTMLSRNLEAAVEAEAQVDRQMKQSAEKDRKELDAEVARLDQLLAECRSTAASDTQASREEVSQALTDFKTESWDRLAQMDDRADQQQDFLEMLDQVLARRVEWHLKGASSLLALSTPGNRPEAESPSSTRQKSYFSPKFAAAGCRDLQLELRVFARSGRHSAGPDNCSLYLWCPKGVQMHLRFFVGEKWATMEKSPVSDGPAGARKMGLLQDHINEDDSLHVGVEILEAIKEVSQATGETSAPVEPLQGAEESTRNVYSNSVLSFQRHVNHRVLSQVRKEVDKMQCKMVKRVEWLLSEVDQLPRLFPHDQPVCSPVFSAAGIDGMQFIFYPMGYRDSTEGFCSLFLYCPAGVNIKCNLNAGSQKRDASNHFREAGAFGRCNFCRLDSAVDSDTNTALLYLEIDEVIQESKKSLEEEGRGGKKPPALELESAAPQAAGSVKLTRIGNKDYLTEVRRLPSMWTDQKLGDFVKKPEGFRNFKEMIGRPAPKPVPPASGGKPAENTVAPQSGRAPPTPGAAQMESARAASMPALRSDRGLADMAGPDTLPLLCGPQGEFGSDQGYGSPMLWAGKSRKTARAPPAAPSSCSGGFLGLLSWLVEAQKSPEEEHPTVCRSASIITVDEESPKHSHRGGLLPIPELAPGDERILGDDLCGGQVPEQGDLVILGRGVNSQYQLCSAVIKEVHADFCSVAVLDASRSFSTGECIAKFREVIPVHQDWRVGTRLVVGGLQSSHMRHLNGLYARVCPHKRFGHPCLIQKPSAANGALWLTLCVRFEDSSKSSIHGALLEPRFLTPCSATPLERWSSQSMGRHGQPFPRAASAVSESTLSSSSSSYQKSLSMPGTPASSVSTLTRSTSHRSDSDRSEHQSSKQSVPTGPMHGMLGVSFQKPRLPTGAHEDDCEDAEAPRMYQKQSSLSSTRSTASSISYQKSASLPSSASGRSGRGIPLARMEQEVKDLRAMLKVLANKSQEPTGAGTRV</sequence>
<evidence type="ECO:0000313" key="4">
    <source>
        <dbReference type="Proteomes" id="UP000186817"/>
    </source>
</evidence>
<gene>
    <name evidence="3" type="ORF">AK812_SmicGene7602</name>
</gene>
<evidence type="ECO:0000256" key="2">
    <source>
        <dbReference type="SAM" id="MobiDB-lite"/>
    </source>
</evidence>
<evidence type="ECO:0000256" key="1">
    <source>
        <dbReference type="SAM" id="Coils"/>
    </source>
</evidence>
<dbReference type="SUPFAM" id="SSF49599">
    <property type="entry name" value="TRAF domain-like"/>
    <property type="match status" value="1"/>
</dbReference>
<keyword evidence="1" id="KW-0175">Coiled coil</keyword>
<dbReference type="EMBL" id="LSRX01000109">
    <property type="protein sequence ID" value="OLQ08833.1"/>
    <property type="molecule type" value="Genomic_DNA"/>
</dbReference>
<organism evidence="3 4">
    <name type="scientific">Symbiodinium microadriaticum</name>
    <name type="common">Dinoflagellate</name>
    <name type="synonym">Zooxanthella microadriatica</name>
    <dbReference type="NCBI Taxonomy" id="2951"/>
    <lineage>
        <taxon>Eukaryota</taxon>
        <taxon>Sar</taxon>
        <taxon>Alveolata</taxon>
        <taxon>Dinophyceae</taxon>
        <taxon>Suessiales</taxon>
        <taxon>Symbiodiniaceae</taxon>
        <taxon>Symbiodinium</taxon>
    </lineage>
</organism>